<dbReference type="EMBL" id="GL447844">
    <property type="protein sequence ID" value="EFN85840.1"/>
    <property type="molecule type" value="Genomic_DNA"/>
</dbReference>
<organism evidence="2">
    <name type="scientific">Harpegnathos saltator</name>
    <name type="common">Jerdon's jumping ant</name>
    <dbReference type="NCBI Taxonomy" id="610380"/>
    <lineage>
        <taxon>Eukaryota</taxon>
        <taxon>Metazoa</taxon>
        <taxon>Ecdysozoa</taxon>
        <taxon>Arthropoda</taxon>
        <taxon>Hexapoda</taxon>
        <taxon>Insecta</taxon>
        <taxon>Pterygota</taxon>
        <taxon>Neoptera</taxon>
        <taxon>Endopterygota</taxon>
        <taxon>Hymenoptera</taxon>
        <taxon>Apocrita</taxon>
        <taxon>Aculeata</taxon>
        <taxon>Formicoidea</taxon>
        <taxon>Formicidae</taxon>
        <taxon>Ponerinae</taxon>
        <taxon>Ponerini</taxon>
        <taxon>Harpegnathos</taxon>
    </lineage>
</organism>
<proteinExistence type="predicted"/>
<protein>
    <submittedName>
        <fullName evidence="1">Uncharacterized protein</fullName>
    </submittedName>
</protein>
<dbReference type="AlphaFoldDB" id="E2BEP0"/>
<keyword evidence="2" id="KW-1185">Reference proteome</keyword>
<evidence type="ECO:0000313" key="2">
    <source>
        <dbReference type="Proteomes" id="UP000008237"/>
    </source>
</evidence>
<evidence type="ECO:0000313" key="1">
    <source>
        <dbReference type="EMBL" id="EFN85840.1"/>
    </source>
</evidence>
<name>E2BEP0_HARSA</name>
<feature type="non-terminal residue" evidence="1">
    <location>
        <position position="1"/>
    </location>
</feature>
<sequence>LLKAISSGHEIDCTKFGEYCKETTNLYRKVYSWYPMSPTLHKLLDHSEIII</sequence>
<reference evidence="1 2" key="1">
    <citation type="journal article" date="2010" name="Science">
        <title>Genomic comparison of the ants Camponotus floridanus and Harpegnathos saltator.</title>
        <authorList>
            <person name="Bonasio R."/>
            <person name="Zhang G."/>
            <person name="Ye C."/>
            <person name="Mutti N.S."/>
            <person name="Fang X."/>
            <person name="Qin N."/>
            <person name="Donahue G."/>
            <person name="Yang P."/>
            <person name="Li Q."/>
            <person name="Li C."/>
            <person name="Zhang P."/>
            <person name="Huang Z."/>
            <person name="Berger S.L."/>
            <person name="Reinberg D."/>
            <person name="Wang J."/>
            <person name="Liebig J."/>
        </authorList>
    </citation>
    <scope>NUCLEOTIDE SEQUENCE [LARGE SCALE GENOMIC DNA]</scope>
    <source>
        <strain evidence="1 2">R22 G/1</strain>
    </source>
</reference>
<dbReference type="Proteomes" id="UP000008237">
    <property type="component" value="Unassembled WGS sequence"/>
</dbReference>
<feature type="non-terminal residue" evidence="1">
    <location>
        <position position="51"/>
    </location>
</feature>
<gene>
    <name evidence="1" type="ORF">EAI_00019</name>
</gene>
<accession>E2BEP0</accession>
<dbReference type="InParanoid" id="E2BEP0"/>